<feature type="transmembrane region" description="Helical" evidence="1">
    <location>
        <begin position="106"/>
        <end position="129"/>
    </location>
</feature>
<accession>A0A369M7J7</accession>
<organism evidence="2 3">
    <name type="scientific">Eggerthella lenta</name>
    <name type="common">Eubacterium lentum</name>
    <dbReference type="NCBI Taxonomy" id="84112"/>
    <lineage>
        <taxon>Bacteria</taxon>
        <taxon>Bacillati</taxon>
        <taxon>Actinomycetota</taxon>
        <taxon>Coriobacteriia</taxon>
        <taxon>Eggerthellales</taxon>
        <taxon>Eggerthellaceae</taxon>
        <taxon>Eggerthella</taxon>
    </lineage>
</organism>
<keyword evidence="1" id="KW-0472">Membrane</keyword>
<keyword evidence="1" id="KW-1133">Transmembrane helix</keyword>
<evidence type="ECO:0000256" key="1">
    <source>
        <dbReference type="SAM" id="Phobius"/>
    </source>
</evidence>
<evidence type="ECO:0000313" key="3">
    <source>
        <dbReference type="Proteomes" id="UP000253970"/>
    </source>
</evidence>
<name>A0A369M7J7_EGGLN</name>
<reference evidence="2 3" key="1">
    <citation type="journal article" date="2018" name="Elife">
        <title>Discovery and characterization of a prevalent human gut bacterial enzyme sufficient for the inactivation of a family of plant toxins.</title>
        <authorList>
            <person name="Koppel N."/>
            <person name="Bisanz J.E."/>
            <person name="Pandelia M.E."/>
            <person name="Turnbaugh P.J."/>
            <person name="Balskus E.P."/>
        </authorList>
    </citation>
    <scope>NUCLEOTIDE SEQUENCE [LARGE SCALE GENOMIC DNA]</scope>
    <source>
        <strain evidence="2 3">W1 BHI 6</strain>
    </source>
</reference>
<evidence type="ECO:0008006" key="4">
    <source>
        <dbReference type="Google" id="ProtNLM"/>
    </source>
</evidence>
<dbReference type="Proteomes" id="UP000253970">
    <property type="component" value="Unassembled WGS sequence"/>
</dbReference>
<evidence type="ECO:0000313" key="2">
    <source>
        <dbReference type="EMBL" id="RDB66839.1"/>
    </source>
</evidence>
<dbReference type="RefSeq" id="WP_114534581.1">
    <property type="nucleotide sequence ID" value="NZ_JADNER010000005.1"/>
</dbReference>
<dbReference type="EMBL" id="PPTU01000031">
    <property type="protein sequence ID" value="RDB66839.1"/>
    <property type="molecule type" value="Genomic_DNA"/>
</dbReference>
<sequence>MSEEGQRVEASLDRIRKFSKVVGAILRVSFVLVLLYWLAFTALSIVSMTFSVDFGIETTESIYVLLVLLGIGFIMAILLKIGSDVFKDVALGESPFTLVQARRFKAVSLIVLVYVLLEALLSPGCMALLQMSGIDVGYVFVDYASSPSISINIGALLVAAVFFSLSLVFEYGLLLQELSDETL</sequence>
<comment type="caution">
    <text evidence="2">The sequence shown here is derived from an EMBL/GenBank/DDBJ whole genome shotgun (WGS) entry which is preliminary data.</text>
</comment>
<gene>
    <name evidence="2" type="ORF">C1875_13650</name>
</gene>
<proteinExistence type="predicted"/>
<protein>
    <recommendedName>
        <fullName evidence="4">DUF2975 domain-containing protein</fullName>
    </recommendedName>
</protein>
<dbReference type="AlphaFoldDB" id="A0A369M7J7"/>
<feature type="transmembrane region" description="Helical" evidence="1">
    <location>
        <begin position="62"/>
        <end position="79"/>
    </location>
</feature>
<keyword evidence="1" id="KW-0812">Transmembrane</keyword>
<feature type="transmembrane region" description="Helical" evidence="1">
    <location>
        <begin position="149"/>
        <end position="169"/>
    </location>
</feature>
<feature type="transmembrane region" description="Helical" evidence="1">
    <location>
        <begin position="21"/>
        <end position="50"/>
    </location>
</feature>